<protein>
    <submittedName>
        <fullName evidence="1">Uncharacterized protein</fullName>
    </submittedName>
</protein>
<evidence type="ECO:0000313" key="2">
    <source>
        <dbReference type="Proteomes" id="UP000604046"/>
    </source>
</evidence>
<gene>
    <name evidence="1" type="ORF">SNAT2548_LOCUS26423</name>
</gene>
<dbReference type="EMBL" id="CAJNDS010002430">
    <property type="protein sequence ID" value="CAE7470866.1"/>
    <property type="molecule type" value="Genomic_DNA"/>
</dbReference>
<sequence>MAVMKKAMKKLISRNTKGQYRKIDYGRVKTIKGKKYDRTILKAADIAVKGAGDGRISQKDAKIICRACRPTKDGRSTYSAMEKGTMAYVRKNYKFTAAGDKAVRTFIAKMGAKQGARTKAMKAMKVMKAMKAMKAMAVMKVMKAMK</sequence>
<keyword evidence="2" id="KW-1185">Reference proteome</keyword>
<evidence type="ECO:0000313" key="1">
    <source>
        <dbReference type="EMBL" id="CAE7470866.1"/>
    </source>
</evidence>
<organism evidence="1 2">
    <name type="scientific">Symbiodinium natans</name>
    <dbReference type="NCBI Taxonomy" id="878477"/>
    <lineage>
        <taxon>Eukaryota</taxon>
        <taxon>Sar</taxon>
        <taxon>Alveolata</taxon>
        <taxon>Dinophyceae</taxon>
        <taxon>Suessiales</taxon>
        <taxon>Symbiodiniaceae</taxon>
        <taxon>Symbiodinium</taxon>
    </lineage>
</organism>
<reference evidence="1" key="1">
    <citation type="submission" date="2021-02" db="EMBL/GenBank/DDBJ databases">
        <authorList>
            <person name="Dougan E. K."/>
            <person name="Rhodes N."/>
            <person name="Thang M."/>
            <person name="Chan C."/>
        </authorList>
    </citation>
    <scope>NUCLEOTIDE SEQUENCE</scope>
</reference>
<accession>A0A812SDL2</accession>
<proteinExistence type="predicted"/>
<dbReference type="Proteomes" id="UP000604046">
    <property type="component" value="Unassembled WGS sequence"/>
</dbReference>
<dbReference type="OrthoDB" id="10355181at2759"/>
<name>A0A812SDL2_9DINO</name>
<comment type="caution">
    <text evidence="1">The sequence shown here is derived from an EMBL/GenBank/DDBJ whole genome shotgun (WGS) entry which is preliminary data.</text>
</comment>
<dbReference type="AlphaFoldDB" id="A0A812SDL2"/>